<dbReference type="EMBL" id="MT143308">
    <property type="protein sequence ID" value="QJA95369.1"/>
    <property type="molecule type" value="Genomic_DNA"/>
</dbReference>
<gene>
    <name evidence="1" type="ORF">MM415A04854_0012</name>
    <name evidence="2" type="ORF">MM415B05430_0014</name>
</gene>
<protein>
    <submittedName>
        <fullName evidence="1">Uncharacterized protein</fullName>
    </submittedName>
</protein>
<sequence length="58" mass="6657">MNIDDNIHAPCEIKETEDLCPYLEIKSCMKCYEIEKAKVIPEVKEAGDVEIRISNRMG</sequence>
<dbReference type="AlphaFoldDB" id="A0A6M3JGD5"/>
<dbReference type="EMBL" id="MT141689">
    <property type="protein sequence ID" value="QJA69249.1"/>
    <property type="molecule type" value="Genomic_DNA"/>
</dbReference>
<reference evidence="1" key="1">
    <citation type="submission" date="2020-03" db="EMBL/GenBank/DDBJ databases">
        <title>The deep terrestrial virosphere.</title>
        <authorList>
            <person name="Holmfeldt K."/>
            <person name="Nilsson E."/>
            <person name="Simone D."/>
            <person name="Lopez-Fernandez M."/>
            <person name="Wu X."/>
            <person name="de Brujin I."/>
            <person name="Lundin D."/>
            <person name="Andersson A."/>
            <person name="Bertilsson S."/>
            <person name="Dopson M."/>
        </authorList>
    </citation>
    <scope>NUCLEOTIDE SEQUENCE</scope>
    <source>
        <strain evidence="1">MM415A04854</strain>
        <strain evidence="2">MM415B05430</strain>
    </source>
</reference>
<proteinExistence type="predicted"/>
<accession>A0A6M3JGD5</accession>
<organism evidence="1">
    <name type="scientific">viral metagenome</name>
    <dbReference type="NCBI Taxonomy" id="1070528"/>
    <lineage>
        <taxon>unclassified sequences</taxon>
        <taxon>metagenomes</taxon>
        <taxon>organismal metagenomes</taxon>
    </lineage>
</organism>
<evidence type="ECO:0000313" key="2">
    <source>
        <dbReference type="EMBL" id="QJA95369.1"/>
    </source>
</evidence>
<evidence type="ECO:0000313" key="1">
    <source>
        <dbReference type="EMBL" id="QJA69249.1"/>
    </source>
</evidence>
<name>A0A6M3JGD5_9ZZZZ</name>